<accession>A0A2P5A2V2</accession>
<evidence type="ECO:0000313" key="4">
    <source>
        <dbReference type="Proteomes" id="UP000054821"/>
    </source>
</evidence>
<dbReference type="AlphaFoldDB" id="A0A2P5A2V2"/>
<organism evidence="3 4">
    <name type="scientific">Trichoderma gamsii</name>
    <dbReference type="NCBI Taxonomy" id="398673"/>
    <lineage>
        <taxon>Eukaryota</taxon>
        <taxon>Fungi</taxon>
        <taxon>Dikarya</taxon>
        <taxon>Ascomycota</taxon>
        <taxon>Pezizomycotina</taxon>
        <taxon>Sordariomycetes</taxon>
        <taxon>Hypocreomycetidae</taxon>
        <taxon>Hypocreales</taxon>
        <taxon>Hypocreaceae</taxon>
        <taxon>Trichoderma</taxon>
    </lineage>
</organism>
<evidence type="ECO:0000313" key="3">
    <source>
        <dbReference type="EMBL" id="PON30876.1"/>
    </source>
</evidence>
<name>A0A2P5A2V2_9HYPO</name>
<feature type="chain" id="PRO_5015185749" description="Prp 6 CRoW domain-containing protein" evidence="2">
    <location>
        <begin position="27"/>
        <end position="288"/>
    </location>
</feature>
<protein>
    <recommendedName>
        <fullName evidence="5">Prp 6 CRoW domain-containing protein</fullName>
    </recommendedName>
</protein>
<evidence type="ECO:0008006" key="5">
    <source>
        <dbReference type="Google" id="ProtNLM"/>
    </source>
</evidence>
<keyword evidence="4" id="KW-1185">Reference proteome</keyword>
<dbReference type="Proteomes" id="UP000054821">
    <property type="component" value="Unassembled WGS sequence"/>
</dbReference>
<dbReference type="EMBL" id="JPDN02000001">
    <property type="protein sequence ID" value="PON30876.1"/>
    <property type="molecule type" value="Genomic_DNA"/>
</dbReference>
<feature type="compositionally biased region" description="Low complexity" evidence="1">
    <location>
        <begin position="196"/>
        <end position="215"/>
    </location>
</feature>
<feature type="region of interest" description="Disordered" evidence="1">
    <location>
        <begin position="165"/>
        <end position="262"/>
    </location>
</feature>
<feature type="signal peptide" evidence="2">
    <location>
        <begin position="1"/>
        <end position="26"/>
    </location>
</feature>
<sequence length="288" mass="29887">MRKSIHTHFTITNFLSLLTLSSIALAATDSISHKPHARLIAQFPSSSLFQGTSLQVAAAIEPCRPGELVCNDGCMPPRAYCCPDGDGYCKQGYSCVTDGCCPFGKICDGRVVCDFGEVPCGDKHCMPEGAVCCPEGSYCRAGETCFQNGFEHYCQHAGSATAKETKTNSIDKPTSSHDQSTTKGLASTRTSHEEASVPASTSKPTSTSASLATSSSEHETNKPIVLPTPHLSAESSTSSSVEAPSATSSSAPGPTTSPSNDNAATAVKVPGLGFTLALALVWMAVVGL</sequence>
<dbReference type="GeneID" id="29983304"/>
<feature type="compositionally biased region" description="Low complexity" evidence="1">
    <location>
        <begin position="232"/>
        <end position="259"/>
    </location>
</feature>
<evidence type="ECO:0000256" key="2">
    <source>
        <dbReference type="SAM" id="SignalP"/>
    </source>
</evidence>
<proteinExistence type="predicted"/>
<dbReference type="RefSeq" id="XP_018663627.1">
    <property type="nucleotide sequence ID" value="XM_018803221.1"/>
</dbReference>
<keyword evidence="2" id="KW-0732">Signal</keyword>
<gene>
    <name evidence="3" type="ORF">TGAM01_v200296</name>
</gene>
<comment type="caution">
    <text evidence="3">The sequence shown here is derived from an EMBL/GenBank/DDBJ whole genome shotgun (WGS) entry which is preliminary data.</text>
</comment>
<feature type="compositionally biased region" description="Polar residues" evidence="1">
    <location>
        <begin position="167"/>
        <end position="189"/>
    </location>
</feature>
<evidence type="ECO:0000256" key="1">
    <source>
        <dbReference type="SAM" id="MobiDB-lite"/>
    </source>
</evidence>
<reference evidence="3 4" key="1">
    <citation type="journal article" date="2016" name="Genome Announc.">
        <title>Draft Whole-Genome Sequence of Trichoderma gamsii T6085, a Promising Biocontrol Agent of Fusarium Head Blight on Wheat.</title>
        <authorList>
            <person name="Baroncelli R."/>
            <person name="Zapparata A."/>
            <person name="Piaggeschi G."/>
            <person name="Sarrocco S."/>
            <person name="Vannacci G."/>
        </authorList>
    </citation>
    <scope>NUCLEOTIDE SEQUENCE [LARGE SCALE GENOMIC DNA]</scope>
    <source>
        <strain evidence="3 4">T6085</strain>
    </source>
</reference>